<dbReference type="Gene3D" id="1.10.101.10">
    <property type="entry name" value="PGBD-like superfamily/PGBD"/>
    <property type="match status" value="1"/>
</dbReference>
<dbReference type="InterPro" id="IPR002477">
    <property type="entry name" value="Peptidoglycan-bd-like"/>
</dbReference>
<dbReference type="GO" id="GO:0008933">
    <property type="term" value="F:peptidoglycan lytic transglycosylase activity"/>
    <property type="evidence" value="ECO:0007669"/>
    <property type="project" value="TreeGrafter"/>
</dbReference>
<dbReference type="Proteomes" id="UP000184096">
    <property type="component" value="Chromosome I"/>
</dbReference>
<evidence type="ECO:0000313" key="3">
    <source>
        <dbReference type="EMBL" id="SHN87221.1"/>
    </source>
</evidence>
<dbReference type="Pfam" id="PF13406">
    <property type="entry name" value="SLT_2"/>
    <property type="match status" value="1"/>
</dbReference>
<evidence type="ECO:0000313" key="4">
    <source>
        <dbReference type="Proteomes" id="UP000184096"/>
    </source>
</evidence>
<dbReference type="Gene3D" id="1.10.8.350">
    <property type="entry name" value="Bacterial muramidase"/>
    <property type="match status" value="1"/>
</dbReference>
<dbReference type="InterPro" id="IPR023346">
    <property type="entry name" value="Lysozyme-like_dom_sf"/>
</dbReference>
<dbReference type="GO" id="GO:0009253">
    <property type="term" value="P:peptidoglycan catabolic process"/>
    <property type="evidence" value="ECO:0007669"/>
    <property type="project" value="TreeGrafter"/>
</dbReference>
<dbReference type="InterPro" id="IPR006311">
    <property type="entry name" value="TAT_signal"/>
</dbReference>
<dbReference type="AlphaFoldDB" id="A0A1M7UW04"/>
<dbReference type="SUPFAM" id="SSF47090">
    <property type="entry name" value="PGBD-like"/>
    <property type="match status" value="1"/>
</dbReference>
<dbReference type="PANTHER" id="PTHR30163">
    <property type="entry name" value="MEMBRANE-BOUND LYTIC MUREIN TRANSGLYCOSYLASE B"/>
    <property type="match status" value="1"/>
</dbReference>
<reference evidence="4" key="1">
    <citation type="submission" date="2016-11" db="EMBL/GenBank/DDBJ databases">
        <authorList>
            <person name="Varghese N."/>
            <person name="Submissions S."/>
        </authorList>
    </citation>
    <scope>NUCLEOTIDE SEQUENCE [LARGE SCALE GENOMIC DNA]</scope>
    <source>
        <strain evidence="4">GAS401</strain>
    </source>
</reference>
<evidence type="ECO:0000259" key="1">
    <source>
        <dbReference type="Pfam" id="PF01471"/>
    </source>
</evidence>
<dbReference type="EMBL" id="LT670849">
    <property type="protein sequence ID" value="SHN87221.1"/>
    <property type="molecule type" value="Genomic_DNA"/>
</dbReference>
<name>A0A1M7UW04_9BRAD</name>
<evidence type="ECO:0000259" key="2">
    <source>
        <dbReference type="Pfam" id="PF13406"/>
    </source>
</evidence>
<feature type="domain" description="Peptidoglycan binding-like" evidence="1">
    <location>
        <begin position="355"/>
        <end position="410"/>
    </location>
</feature>
<dbReference type="PANTHER" id="PTHR30163:SF8">
    <property type="entry name" value="LYTIC MUREIN TRANSGLYCOSYLASE"/>
    <property type="match status" value="1"/>
</dbReference>
<dbReference type="InterPro" id="IPR031304">
    <property type="entry name" value="SLT_2"/>
</dbReference>
<dbReference type="NCBIfam" id="TIGR02283">
    <property type="entry name" value="MltB_2"/>
    <property type="match status" value="1"/>
</dbReference>
<dbReference type="PROSITE" id="PS51318">
    <property type="entry name" value="TAT"/>
    <property type="match status" value="1"/>
</dbReference>
<protein>
    <submittedName>
        <fullName evidence="3">Lytic murein transglycosylase</fullName>
    </submittedName>
</protein>
<dbReference type="OrthoDB" id="9808544at2"/>
<dbReference type="Gene3D" id="1.10.530.10">
    <property type="match status" value="1"/>
</dbReference>
<accession>A0A1M7UW04</accession>
<feature type="domain" description="Transglycosylase SLT" evidence="2">
    <location>
        <begin position="43"/>
        <end position="333"/>
    </location>
</feature>
<proteinExistence type="predicted"/>
<organism evidence="3 4">
    <name type="scientific">Bradyrhizobium erythrophlei</name>
    <dbReference type="NCBI Taxonomy" id="1437360"/>
    <lineage>
        <taxon>Bacteria</taxon>
        <taxon>Pseudomonadati</taxon>
        <taxon>Pseudomonadota</taxon>
        <taxon>Alphaproteobacteria</taxon>
        <taxon>Hyphomicrobiales</taxon>
        <taxon>Nitrobacteraceae</taxon>
        <taxon>Bradyrhizobium</taxon>
    </lineage>
</organism>
<dbReference type="InterPro" id="IPR011970">
    <property type="entry name" value="MltB_2"/>
</dbReference>
<dbReference type="RefSeq" id="WP_072825165.1">
    <property type="nucleotide sequence ID" value="NZ_LT670849.1"/>
</dbReference>
<gene>
    <name evidence="3" type="ORF">SAMN05444170_7072</name>
</gene>
<dbReference type="InterPro" id="IPR043426">
    <property type="entry name" value="MltB-like"/>
</dbReference>
<sequence>MTQADSQQSPSRRTLLHAGLVAGLGAGALLVSPLTALAAPPGFEQWRNGFRSRALAKGISETTWARVMGHIEPDMSVFAELRSQPEFKEELWQYINRRVSDWRIIHGKEALRKNAALFARIEKDFGVERGTLLALWGVESAYGDPLVQQNHMRPVFPALTALAWNEPRRRAYWETELINALRIVDRGWSTPEEMQGSWAGAMGHTQWMPEVWLNVGMDYDHDGRVSPFGKPDDALGSTARYLVDRGKYHPGEHWGYEVRANGASAHGNRTYAAWTGAGVTRADGAPFPQPNASAQLWTPVPGGPSFLLGPNFYSVRSYNPAMSYALAICHLGDRVLGAPPFIQPFPDSERALTLAEVQEMQTRLTKAGFDTGGTDGRVGNDTMQAVKDYQNKMGLLPADGYGGLKVLASLRQKS</sequence>
<dbReference type="InterPro" id="IPR036366">
    <property type="entry name" value="PGBDSf"/>
</dbReference>
<dbReference type="Pfam" id="PF01471">
    <property type="entry name" value="PG_binding_1"/>
    <property type="match status" value="1"/>
</dbReference>
<keyword evidence="4" id="KW-1185">Reference proteome</keyword>
<dbReference type="InterPro" id="IPR036365">
    <property type="entry name" value="PGBD-like_sf"/>
</dbReference>
<dbReference type="SUPFAM" id="SSF53955">
    <property type="entry name" value="Lysozyme-like"/>
    <property type="match status" value="1"/>
</dbReference>